<sequence>MSFYLQRPEWQLSAAQEQEYRANCWRRDSYAGAISIFIIVGLLFSTFWGDILIVKYYDLGISAASIYTVFLLIGLRAFVTLFTLALGIWLYKHRHRPRYETYDVFLFVWMLLLVPMMLLSETTRPTTYYTGSIFHLGLVIMMYIVLPQQNLYFRTLPPLLFTTGFIYIYSSMKQPPAYFGFASIYAVFIMANLVGFVVSYMTFTMERQRFALDREKDRLVSLLAQGKEELEQKNRELMREKELVASYEADLRKQEVQREKMRTLQAQIKPHFLYNTLSTIAYYCRKQPEQAYSLIGDLSVYLQGAFKLHTEQINLENELQLVRAYLSIESARMEERLKTEFEVEGDFTACRLPPFTLQPLAENAVRHGLAPVVTGGTLKIVAKEEADCYLFEVIDNGTGITEEKQADLLAPHKRDNDSGIGLANVHERLMGLYGSGLRIHSQVGSGTSISFCILKRTKGN</sequence>
<dbReference type="PANTHER" id="PTHR34220">
    <property type="entry name" value="SENSOR HISTIDINE KINASE YPDA"/>
    <property type="match status" value="1"/>
</dbReference>
<keyword evidence="1 6" id="KW-0418">Kinase</keyword>
<feature type="domain" description="Histidine kinase" evidence="5">
    <location>
        <begin position="289"/>
        <end position="457"/>
    </location>
</feature>
<dbReference type="STRING" id="112901.SAMN04488500_1073"/>
<feature type="transmembrane region" description="Helical" evidence="4">
    <location>
        <begin position="66"/>
        <end position="90"/>
    </location>
</feature>
<name>A0A1W2B9T0_9FIRM</name>
<evidence type="ECO:0000313" key="7">
    <source>
        <dbReference type="Proteomes" id="UP000192738"/>
    </source>
</evidence>
<dbReference type="GO" id="GO:0000155">
    <property type="term" value="F:phosphorelay sensor kinase activity"/>
    <property type="evidence" value="ECO:0007669"/>
    <property type="project" value="InterPro"/>
</dbReference>
<evidence type="ECO:0000313" key="6">
    <source>
        <dbReference type="EMBL" id="SMC69773.1"/>
    </source>
</evidence>
<feature type="coiled-coil region" evidence="3">
    <location>
        <begin position="216"/>
        <end position="264"/>
    </location>
</feature>
<dbReference type="PANTHER" id="PTHR34220:SF7">
    <property type="entry name" value="SENSOR HISTIDINE KINASE YPDA"/>
    <property type="match status" value="1"/>
</dbReference>
<keyword evidence="7" id="KW-1185">Reference proteome</keyword>
<dbReference type="EMBL" id="FWXI01000007">
    <property type="protein sequence ID" value="SMC69773.1"/>
    <property type="molecule type" value="Genomic_DNA"/>
</dbReference>
<dbReference type="Proteomes" id="UP000192738">
    <property type="component" value="Unassembled WGS sequence"/>
</dbReference>
<dbReference type="PROSITE" id="PS50109">
    <property type="entry name" value="HIS_KIN"/>
    <property type="match status" value="1"/>
</dbReference>
<feature type="transmembrane region" description="Helical" evidence="4">
    <location>
        <begin position="151"/>
        <end position="170"/>
    </location>
</feature>
<dbReference type="InterPro" id="IPR003594">
    <property type="entry name" value="HATPase_dom"/>
</dbReference>
<dbReference type="Pfam" id="PF06580">
    <property type="entry name" value="His_kinase"/>
    <property type="match status" value="1"/>
</dbReference>
<dbReference type="Gene3D" id="3.30.565.10">
    <property type="entry name" value="Histidine kinase-like ATPase, C-terminal domain"/>
    <property type="match status" value="1"/>
</dbReference>
<accession>A0A1W2B9T0</accession>
<proteinExistence type="predicted"/>
<dbReference type="InterPro" id="IPR005467">
    <property type="entry name" value="His_kinase_dom"/>
</dbReference>
<keyword evidence="4" id="KW-0812">Transmembrane</keyword>
<evidence type="ECO:0000256" key="4">
    <source>
        <dbReference type="SAM" id="Phobius"/>
    </source>
</evidence>
<dbReference type="GO" id="GO:0016020">
    <property type="term" value="C:membrane"/>
    <property type="evidence" value="ECO:0007669"/>
    <property type="project" value="InterPro"/>
</dbReference>
<protein>
    <submittedName>
        <fullName evidence="6">Histidine kinase-, DNA gyrase B-, and HSP90-like ATPase</fullName>
    </submittedName>
</protein>
<keyword evidence="3" id="KW-0175">Coiled coil</keyword>
<evidence type="ECO:0000256" key="1">
    <source>
        <dbReference type="ARBA" id="ARBA00022777"/>
    </source>
</evidence>
<dbReference type="SUPFAM" id="SSF55874">
    <property type="entry name" value="ATPase domain of HSP90 chaperone/DNA topoisomerase II/histidine kinase"/>
    <property type="match status" value="1"/>
</dbReference>
<dbReference type="OrthoDB" id="9815750at2"/>
<feature type="transmembrane region" description="Helical" evidence="4">
    <location>
        <begin position="30"/>
        <end position="54"/>
    </location>
</feature>
<evidence type="ECO:0000256" key="3">
    <source>
        <dbReference type="SAM" id="Coils"/>
    </source>
</evidence>
<feature type="transmembrane region" description="Helical" evidence="4">
    <location>
        <begin position="182"/>
        <end position="203"/>
    </location>
</feature>
<dbReference type="Pfam" id="PF02518">
    <property type="entry name" value="HATPase_c"/>
    <property type="match status" value="1"/>
</dbReference>
<reference evidence="6 7" key="1">
    <citation type="submission" date="2017-04" db="EMBL/GenBank/DDBJ databases">
        <authorList>
            <person name="Afonso C.L."/>
            <person name="Miller P.J."/>
            <person name="Scott M.A."/>
            <person name="Spackman E."/>
            <person name="Goraichik I."/>
            <person name="Dimitrov K.M."/>
            <person name="Suarez D.L."/>
            <person name="Swayne D.E."/>
        </authorList>
    </citation>
    <scope>NUCLEOTIDE SEQUENCE [LARGE SCALE GENOMIC DNA]</scope>
    <source>
        <strain evidence="6 7">DSM 5090</strain>
    </source>
</reference>
<dbReference type="InterPro" id="IPR036890">
    <property type="entry name" value="HATPase_C_sf"/>
</dbReference>
<dbReference type="InterPro" id="IPR050640">
    <property type="entry name" value="Bact_2-comp_sensor_kinase"/>
</dbReference>
<keyword evidence="1 6" id="KW-0808">Transferase</keyword>
<feature type="transmembrane region" description="Helical" evidence="4">
    <location>
        <begin position="102"/>
        <end position="120"/>
    </location>
</feature>
<organism evidence="6 7">
    <name type="scientific">Sporomusa malonica</name>
    <dbReference type="NCBI Taxonomy" id="112901"/>
    <lineage>
        <taxon>Bacteria</taxon>
        <taxon>Bacillati</taxon>
        <taxon>Bacillota</taxon>
        <taxon>Negativicutes</taxon>
        <taxon>Selenomonadales</taxon>
        <taxon>Sporomusaceae</taxon>
        <taxon>Sporomusa</taxon>
    </lineage>
</organism>
<gene>
    <name evidence="6" type="ORF">SAMN04488500_1073</name>
</gene>
<keyword evidence="4" id="KW-1133">Transmembrane helix</keyword>
<dbReference type="InterPro" id="IPR010559">
    <property type="entry name" value="Sig_transdc_His_kin_internal"/>
</dbReference>
<keyword evidence="2" id="KW-0902">Two-component regulatory system</keyword>
<evidence type="ECO:0000259" key="5">
    <source>
        <dbReference type="PROSITE" id="PS50109"/>
    </source>
</evidence>
<keyword evidence="4" id="KW-0472">Membrane</keyword>
<dbReference type="RefSeq" id="WP_084575523.1">
    <property type="nucleotide sequence ID" value="NZ_CP155572.1"/>
</dbReference>
<feature type="transmembrane region" description="Helical" evidence="4">
    <location>
        <begin position="126"/>
        <end position="146"/>
    </location>
</feature>
<dbReference type="SMART" id="SM00387">
    <property type="entry name" value="HATPase_c"/>
    <property type="match status" value="1"/>
</dbReference>
<evidence type="ECO:0000256" key="2">
    <source>
        <dbReference type="ARBA" id="ARBA00023012"/>
    </source>
</evidence>
<dbReference type="AlphaFoldDB" id="A0A1W2B9T0"/>